<sequence>MFWRMIDMEKEKPPEAAEKGVLRLIGEEDSWKWEPTYFLSTSRSEEILHAKGTKTTQNLDGRQTKKTVKAGNRSGQNLWHTMFRIFAISWKQHPEEKAIDFSMKF</sequence>
<gene>
    <name evidence="1" type="primary">Vigan.UMG010400</name>
    <name evidence="1" type="ORF">VIGAN_UM010400</name>
</gene>
<accession>A0A0S3TDG3</accession>
<organism evidence="1">
    <name type="scientific">Vigna angularis var. angularis</name>
    <dbReference type="NCBI Taxonomy" id="157739"/>
    <lineage>
        <taxon>Eukaryota</taxon>
        <taxon>Viridiplantae</taxon>
        <taxon>Streptophyta</taxon>
        <taxon>Embryophyta</taxon>
        <taxon>Tracheophyta</taxon>
        <taxon>Spermatophyta</taxon>
        <taxon>Magnoliopsida</taxon>
        <taxon>eudicotyledons</taxon>
        <taxon>Gunneridae</taxon>
        <taxon>Pentapetalae</taxon>
        <taxon>rosids</taxon>
        <taxon>fabids</taxon>
        <taxon>Fabales</taxon>
        <taxon>Fabaceae</taxon>
        <taxon>Papilionoideae</taxon>
        <taxon>50 kb inversion clade</taxon>
        <taxon>NPAAA clade</taxon>
        <taxon>indigoferoid/millettioid clade</taxon>
        <taxon>Phaseoleae</taxon>
        <taxon>Vigna</taxon>
    </lineage>
</organism>
<name>A0A0S3TDG3_PHAAN</name>
<dbReference type="EMBL" id="AP015075">
    <property type="protein sequence ID" value="BAU03092.1"/>
    <property type="molecule type" value="Genomic_DNA"/>
</dbReference>
<evidence type="ECO:0000313" key="1">
    <source>
        <dbReference type="EMBL" id="BAU03092.1"/>
    </source>
</evidence>
<reference evidence="1" key="1">
    <citation type="journal article" date="2015" name="Sci. Rep.">
        <title>The power of single molecule real-time sequencing technology in the de novo assembly of a eukaryotic genome.</title>
        <authorList>
            <person name="Sakai H."/>
            <person name="Naito K."/>
            <person name="Ogiso-Tanaka E."/>
            <person name="Takahashi Y."/>
            <person name="Iseki K."/>
            <person name="Muto C."/>
            <person name="Satou K."/>
            <person name="Teruya K."/>
            <person name="Shiroma A."/>
            <person name="Shimoji M."/>
            <person name="Hirano T."/>
            <person name="Itoh T."/>
            <person name="Kaga A."/>
            <person name="Tomooka N."/>
        </authorList>
    </citation>
    <scope>NUCLEOTIDE SEQUENCE</scope>
</reference>
<protein>
    <submittedName>
        <fullName evidence="1">Uncharacterized protein</fullName>
    </submittedName>
</protein>
<proteinExistence type="predicted"/>
<dbReference type="AlphaFoldDB" id="A0A0S3TDG3"/>